<evidence type="ECO:0000313" key="2">
    <source>
        <dbReference type="Proteomes" id="UP001732700"/>
    </source>
</evidence>
<name>A0ACD5WVN3_AVESA</name>
<reference evidence="1" key="2">
    <citation type="submission" date="2025-09" db="UniProtKB">
        <authorList>
            <consortium name="EnsemblPlants"/>
        </authorList>
    </citation>
    <scope>IDENTIFICATION</scope>
</reference>
<keyword evidence="2" id="KW-1185">Reference proteome</keyword>
<protein>
    <submittedName>
        <fullName evidence="1">Uncharacterized protein</fullName>
    </submittedName>
</protein>
<reference evidence="1" key="1">
    <citation type="submission" date="2021-05" db="EMBL/GenBank/DDBJ databases">
        <authorList>
            <person name="Scholz U."/>
            <person name="Mascher M."/>
            <person name="Fiebig A."/>
        </authorList>
    </citation>
    <scope>NUCLEOTIDE SEQUENCE [LARGE SCALE GENOMIC DNA]</scope>
</reference>
<accession>A0ACD5WVN3</accession>
<dbReference type="EnsemblPlants" id="AVESA.00010b.r2.4CG1315380.1">
    <property type="protein sequence ID" value="AVESA.00010b.r2.4CG1315380.1.CDS"/>
    <property type="gene ID" value="AVESA.00010b.r2.4CG1315380"/>
</dbReference>
<proteinExistence type="predicted"/>
<sequence length="325" mass="37341">MDKLCERSKEKNADYCCDHVEEQDNYFFKVMIGDFRERITIPDAFVKHFAGKLARTIKLESRNGSTFDAQVITNNYNELVIQSGWNAFASAHDLKVGDFLLFKYNGISQMEVRIFDPSGCEKVQSCLVINNTGQDPIDISSSFHDVPINSPQSERPNQVNEIVNISSSRSPPEASGYFSPLEDDLEAHCDFVPQYILPSGILLTDMQRKKLDKRVQAIQSQTPIYGCLMTKSSIYAKPSRSTLYLSRKYADTYLPFDNGTVILERHGKNWEVRCCTASYKRRKFTKGWKQFARDNSLKVGDFCLFELLKKKNKQYTMIVHIVREK</sequence>
<organism evidence="1 2">
    <name type="scientific">Avena sativa</name>
    <name type="common">Oat</name>
    <dbReference type="NCBI Taxonomy" id="4498"/>
    <lineage>
        <taxon>Eukaryota</taxon>
        <taxon>Viridiplantae</taxon>
        <taxon>Streptophyta</taxon>
        <taxon>Embryophyta</taxon>
        <taxon>Tracheophyta</taxon>
        <taxon>Spermatophyta</taxon>
        <taxon>Magnoliopsida</taxon>
        <taxon>Liliopsida</taxon>
        <taxon>Poales</taxon>
        <taxon>Poaceae</taxon>
        <taxon>BOP clade</taxon>
        <taxon>Pooideae</taxon>
        <taxon>Poodae</taxon>
        <taxon>Poeae</taxon>
        <taxon>Poeae Chloroplast Group 1 (Aveneae type)</taxon>
        <taxon>Aveninae</taxon>
        <taxon>Avena</taxon>
    </lineage>
</organism>
<evidence type="ECO:0000313" key="1">
    <source>
        <dbReference type="EnsemblPlants" id="AVESA.00010b.r2.4CG1315380.1.CDS"/>
    </source>
</evidence>
<dbReference type="Proteomes" id="UP001732700">
    <property type="component" value="Chromosome 4C"/>
</dbReference>